<evidence type="ECO:0000256" key="1">
    <source>
        <dbReference type="SAM" id="SignalP"/>
    </source>
</evidence>
<feature type="non-terminal residue" evidence="2">
    <location>
        <position position="1"/>
    </location>
</feature>
<comment type="caution">
    <text evidence="2">The sequence shown here is derived from an EMBL/GenBank/DDBJ whole genome shotgun (WGS) entry which is preliminary data.</text>
</comment>
<name>A0A9P6IRL7_MORAP</name>
<accession>A0A9P6IRL7</accession>
<organism evidence="2 3">
    <name type="scientific">Mortierella alpina</name>
    <name type="common">Oleaginous fungus</name>
    <name type="synonym">Mortierella renispora</name>
    <dbReference type="NCBI Taxonomy" id="64518"/>
    <lineage>
        <taxon>Eukaryota</taxon>
        <taxon>Fungi</taxon>
        <taxon>Fungi incertae sedis</taxon>
        <taxon>Mucoromycota</taxon>
        <taxon>Mortierellomycotina</taxon>
        <taxon>Mortierellomycetes</taxon>
        <taxon>Mortierellales</taxon>
        <taxon>Mortierellaceae</taxon>
        <taxon>Mortierella</taxon>
    </lineage>
</organism>
<dbReference type="AlphaFoldDB" id="A0A9P6IRL7"/>
<evidence type="ECO:0000313" key="3">
    <source>
        <dbReference type="Proteomes" id="UP000738359"/>
    </source>
</evidence>
<keyword evidence="1" id="KW-0732">Signal</keyword>
<dbReference type="Proteomes" id="UP000738359">
    <property type="component" value="Unassembled WGS sequence"/>
</dbReference>
<gene>
    <name evidence="2" type="ORF">BGZ70_004224</name>
</gene>
<protein>
    <submittedName>
        <fullName evidence="2">Uncharacterized protein</fullName>
    </submittedName>
</protein>
<proteinExistence type="predicted"/>
<dbReference type="EMBL" id="JAAAHY010002262">
    <property type="protein sequence ID" value="KAF9944915.1"/>
    <property type="molecule type" value="Genomic_DNA"/>
</dbReference>
<evidence type="ECO:0000313" key="2">
    <source>
        <dbReference type="EMBL" id="KAF9944915.1"/>
    </source>
</evidence>
<sequence>MVKLALSFAALAAVIATVASAPMSQSPLTSHFSFLEPNQCIPETKVLEYHPFYLRSTLLRSLVSKKVDANLLVGGITGEKTLDELEMCIVSTDLGCDKTIRSNCIYQNVNYRFRVNSPVKGYLKVVHGAVEIVRNFDEASELNLFKKEGWGLRVAQGHDDETRVVFSTTGGGRPLTLESPVTNKASQWFEIVDPTRRAPSTPNKCVPETSIKEYHPFTLLSSKLDTF</sequence>
<feature type="chain" id="PRO_5040450029" evidence="1">
    <location>
        <begin position="21"/>
        <end position="227"/>
    </location>
</feature>
<keyword evidence="3" id="KW-1185">Reference proteome</keyword>
<feature type="signal peptide" evidence="1">
    <location>
        <begin position="1"/>
        <end position="20"/>
    </location>
</feature>
<dbReference type="OrthoDB" id="2378580at2759"/>
<reference evidence="2" key="1">
    <citation type="journal article" date="2020" name="Fungal Divers.">
        <title>Resolving the Mortierellaceae phylogeny through synthesis of multi-gene phylogenetics and phylogenomics.</title>
        <authorList>
            <person name="Vandepol N."/>
            <person name="Liber J."/>
            <person name="Desiro A."/>
            <person name="Na H."/>
            <person name="Kennedy M."/>
            <person name="Barry K."/>
            <person name="Grigoriev I.V."/>
            <person name="Miller A.N."/>
            <person name="O'Donnell K."/>
            <person name="Stajich J.E."/>
            <person name="Bonito G."/>
        </authorList>
    </citation>
    <scope>NUCLEOTIDE SEQUENCE</scope>
    <source>
        <strain evidence="2">CK1249</strain>
    </source>
</reference>